<protein>
    <submittedName>
        <fullName evidence="1">Uncharacterized protein</fullName>
    </submittedName>
</protein>
<dbReference type="HOGENOM" id="CLU_1873921_0_0_9"/>
<reference evidence="1" key="2">
    <citation type="submission" date="2010-03" db="EMBL/GenBank/DDBJ databases">
        <authorList>
            <person name="Pajon A."/>
        </authorList>
    </citation>
    <scope>NUCLEOTIDE SEQUENCE</scope>
    <source>
        <strain evidence="1">Type strain: 18P13</strain>
    </source>
</reference>
<dbReference type="PATRIC" id="fig|213810.4.peg.192"/>
<dbReference type="EMBL" id="FP929052">
    <property type="protein sequence ID" value="CBL16530.1"/>
    <property type="molecule type" value="Genomic_DNA"/>
</dbReference>
<dbReference type="STRING" id="213810.RUM_02870"/>
<evidence type="ECO:0000313" key="2">
    <source>
        <dbReference type="Proteomes" id="UP000007054"/>
    </source>
</evidence>
<evidence type="ECO:0000313" key="1">
    <source>
        <dbReference type="EMBL" id="CBL16530.1"/>
    </source>
</evidence>
<accession>D4LA85</accession>
<dbReference type="GeneID" id="83155121"/>
<reference evidence="1" key="1">
    <citation type="submission" date="2010-03" db="EMBL/GenBank/DDBJ databases">
        <title>The genome sequence of Ruminococcus sp. 18P13.</title>
        <authorList>
            <consortium name="metaHIT consortium -- http://www.metahit.eu/"/>
            <person name="Pajon A."/>
            <person name="Turner K."/>
            <person name="Parkhill J."/>
            <person name="Bernalier A."/>
        </authorList>
    </citation>
    <scope>NUCLEOTIDE SEQUENCE [LARGE SCALE GENOMIC DNA]</scope>
    <source>
        <strain evidence="1">Type strain: 18P13</strain>
    </source>
</reference>
<keyword evidence="2" id="KW-1185">Reference proteome</keyword>
<sequence>MGTIQSILTQLCDSIAATGAAIRLAYDKIPISDPPCRYMTGAVTAVQLASPSDYAGGSLYPLKLQLEFHLLAPAADTPGMLYDRLEQQLMTPILDSGYTVMQLRAEAPQIQPKLNKMELTAQVTLLCRYQRKEGTA</sequence>
<dbReference type="RefSeq" id="WP_015557437.1">
    <property type="nucleotide sequence ID" value="NC_021039.1"/>
</dbReference>
<dbReference type="AlphaFoldDB" id="D4LA85"/>
<gene>
    <name evidence="1" type="ordered locus">RUM_02870</name>
</gene>
<organism evidence="1 2">
    <name type="scientific">Ruminococcus champanellensis (strain DSM 18848 / JCM 17042 / KCTC 15320 / 18P13)</name>
    <dbReference type="NCBI Taxonomy" id="213810"/>
    <lineage>
        <taxon>Bacteria</taxon>
        <taxon>Bacillati</taxon>
        <taxon>Bacillota</taxon>
        <taxon>Clostridia</taxon>
        <taxon>Eubacteriales</taxon>
        <taxon>Oscillospiraceae</taxon>
        <taxon>Ruminococcus</taxon>
    </lineage>
</organism>
<proteinExistence type="predicted"/>
<dbReference type="BioCyc" id="RCHA213810:RUM_RS01370-MONOMER"/>
<dbReference type="Proteomes" id="UP000007054">
    <property type="component" value="Chromosome"/>
</dbReference>
<name>D4LA85_RUMC1</name>
<dbReference type="KEGG" id="rch:RUM_02870"/>